<feature type="compositionally biased region" description="Low complexity" evidence="4">
    <location>
        <begin position="50"/>
        <end position="66"/>
    </location>
</feature>
<evidence type="ECO:0000256" key="3">
    <source>
        <dbReference type="ARBA" id="ARBA00023237"/>
    </source>
</evidence>
<evidence type="ECO:0000259" key="7">
    <source>
        <dbReference type="Pfam" id="PF08479"/>
    </source>
</evidence>
<evidence type="ECO:0000259" key="6">
    <source>
        <dbReference type="Pfam" id="PF03865"/>
    </source>
</evidence>
<keyword evidence="5" id="KW-0732">Signal</keyword>
<keyword evidence="1" id="KW-1134">Transmembrane beta strand</keyword>
<dbReference type="InterPro" id="IPR013686">
    <property type="entry name" value="Polypept-transport_assoc_ShlB"/>
</dbReference>
<sequence length="563" mass="60233">MLPIPHLAIVAALSAAWLCGRPALAQIPDAGRSLRDLESTIPAPPPAAPAPALKLPGGPAGAMPAPDSDTESGKVTTLLVQAFQLEGNHVYDNATLQALLVDVIGTHQGLEGLRAAATRLSQHYHAHGYLLARAYLPPQQIDGGVVRIRVMEGLYGQVILNNASRTRDGALSPILDALPPGTAVQGADLDSALLRLNDLPGVVAIGTLRAGAVTGETDLIVNAQPGPWIAGSIDADNYGGAYTGEYRLSAAASINSPLGLGDQFDVRLLSSDRRQRYYHLDFQVPVGPWSTRIGAGASNMRYELGREFAALEAHGQAQNTNAYLRQTLLRGRDANVQATLQYEHKRLRDNYDYFNLSRAQRIGLWTAAVNASLNDTLGGGASNGLSLAVSRGNLRFGDDAQRREDRFVKHAGGGFGVFNLGMSRLQRISGPVQFFARMRSQWSSKNLDSSEKFSLGGPYGVRAYAPGAASGDQGWQATGELRYLPLPGLQFSAFVDTGSVQVNKRAWTAEPNRQSLSAFGVGVAHGGAQHLVNVSAAWPWRQGSGAAKTDRQPQFWVQATRYF</sequence>
<feature type="region of interest" description="Disordered" evidence="4">
    <location>
        <begin position="36"/>
        <end position="71"/>
    </location>
</feature>
<accession>A0A2S5GRA4</accession>
<evidence type="ECO:0000256" key="1">
    <source>
        <dbReference type="ARBA" id="ARBA00022452"/>
    </source>
</evidence>
<reference evidence="8 9" key="1">
    <citation type="submission" date="2018-02" db="EMBL/GenBank/DDBJ databases">
        <title>Draft Genome of Achromobacter spanius stain 6.</title>
        <authorList>
            <person name="Gunasekera T.S."/>
            <person name="Radwan O."/>
            <person name="Ruiz O.N."/>
        </authorList>
    </citation>
    <scope>NUCLEOTIDE SEQUENCE [LARGE SCALE GENOMIC DNA]</scope>
    <source>
        <strain evidence="8 9">6</strain>
    </source>
</reference>
<dbReference type="PANTHER" id="PTHR34597">
    <property type="entry name" value="SLR1661 PROTEIN"/>
    <property type="match status" value="1"/>
</dbReference>
<comment type="caution">
    <text evidence="8">The sequence shown here is derived from an EMBL/GenBank/DDBJ whole genome shotgun (WGS) entry which is preliminary data.</text>
</comment>
<keyword evidence="3" id="KW-0998">Cell outer membrane</keyword>
<dbReference type="EMBL" id="PREU01000006">
    <property type="protein sequence ID" value="PPA75371.1"/>
    <property type="molecule type" value="Genomic_DNA"/>
</dbReference>
<keyword evidence="1" id="KW-0472">Membrane</keyword>
<keyword evidence="2" id="KW-0812">Transmembrane</keyword>
<evidence type="ECO:0000256" key="2">
    <source>
        <dbReference type="ARBA" id="ARBA00022692"/>
    </source>
</evidence>
<dbReference type="GO" id="GO:0008320">
    <property type="term" value="F:protein transmembrane transporter activity"/>
    <property type="evidence" value="ECO:0007669"/>
    <property type="project" value="TreeGrafter"/>
</dbReference>
<evidence type="ECO:0000313" key="8">
    <source>
        <dbReference type="EMBL" id="PPA75371.1"/>
    </source>
</evidence>
<proteinExistence type="predicted"/>
<dbReference type="Pfam" id="PF03865">
    <property type="entry name" value="ShlB"/>
    <property type="match status" value="1"/>
</dbReference>
<dbReference type="Gene3D" id="3.10.20.310">
    <property type="entry name" value="membrane protein fhac"/>
    <property type="match status" value="1"/>
</dbReference>
<organism evidence="8 9">
    <name type="scientific">Achromobacter spanius</name>
    <dbReference type="NCBI Taxonomy" id="217203"/>
    <lineage>
        <taxon>Bacteria</taxon>
        <taxon>Pseudomonadati</taxon>
        <taxon>Pseudomonadota</taxon>
        <taxon>Betaproteobacteria</taxon>
        <taxon>Burkholderiales</taxon>
        <taxon>Alcaligenaceae</taxon>
        <taxon>Achromobacter</taxon>
    </lineage>
</organism>
<gene>
    <name evidence="8" type="ORF">C4E15_14800</name>
</gene>
<dbReference type="InterPro" id="IPR051544">
    <property type="entry name" value="TPS_OM_transporter"/>
</dbReference>
<dbReference type="Gene3D" id="2.40.160.50">
    <property type="entry name" value="membrane protein fhac: a member of the omp85/tpsb transporter family"/>
    <property type="match status" value="1"/>
</dbReference>
<dbReference type="PANTHER" id="PTHR34597:SF1">
    <property type="entry name" value="HEME_HEMOPEXIN TRANSPORTER PROTEIN HUXB"/>
    <property type="match status" value="1"/>
</dbReference>
<dbReference type="Proteomes" id="UP000239990">
    <property type="component" value="Unassembled WGS sequence"/>
</dbReference>
<evidence type="ECO:0000256" key="5">
    <source>
        <dbReference type="SAM" id="SignalP"/>
    </source>
</evidence>
<feature type="domain" description="Polypeptide-transport-associated ShlB-type" evidence="7">
    <location>
        <begin position="80"/>
        <end position="153"/>
    </location>
</feature>
<dbReference type="GO" id="GO:0046819">
    <property type="term" value="P:protein secretion by the type V secretion system"/>
    <property type="evidence" value="ECO:0007669"/>
    <property type="project" value="TreeGrafter"/>
</dbReference>
<dbReference type="OrthoDB" id="572300at2"/>
<dbReference type="Pfam" id="PF08479">
    <property type="entry name" value="POTRA_2"/>
    <property type="match status" value="1"/>
</dbReference>
<dbReference type="AlphaFoldDB" id="A0A2S5GRA4"/>
<evidence type="ECO:0000256" key="4">
    <source>
        <dbReference type="SAM" id="MobiDB-lite"/>
    </source>
</evidence>
<name>A0A2S5GRA4_9BURK</name>
<evidence type="ECO:0008006" key="10">
    <source>
        <dbReference type="Google" id="ProtNLM"/>
    </source>
</evidence>
<feature type="chain" id="PRO_5015741351" description="ShlB/FhaC/HecB family hemolysin secretion/activation protein" evidence="5">
    <location>
        <begin position="26"/>
        <end position="563"/>
    </location>
</feature>
<feature type="signal peptide" evidence="5">
    <location>
        <begin position="1"/>
        <end position="25"/>
    </location>
</feature>
<feature type="domain" description="Haemolysin activator HlyB C-terminal" evidence="6">
    <location>
        <begin position="215"/>
        <end position="523"/>
    </location>
</feature>
<evidence type="ECO:0000313" key="9">
    <source>
        <dbReference type="Proteomes" id="UP000239990"/>
    </source>
</evidence>
<protein>
    <recommendedName>
        <fullName evidence="10">ShlB/FhaC/HecB family hemolysin secretion/activation protein</fullName>
    </recommendedName>
</protein>
<dbReference type="InterPro" id="IPR005565">
    <property type="entry name" value="Hemolysn_activator_HlyB_C"/>
</dbReference>
<dbReference type="GO" id="GO:0098046">
    <property type="term" value="C:type V protein secretion system complex"/>
    <property type="evidence" value="ECO:0007669"/>
    <property type="project" value="TreeGrafter"/>
</dbReference>